<dbReference type="Pfam" id="PF13524">
    <property type="entry name" value="Glyco_trans_1_2"/>
    <property type="match status" value="1"/>
</dbReference>
<evidence type="ECO:0000256" key="1">
    <source>
        <dbReference type="SAM" id="MobiDB-lite"/>
    </source>
</evidence>
<feature type="region of interest" description="Disordered" evidence="1">
    <location>
        <begin position="563"/>
        <end position="607"/>
    </location>
</feature>
<dbReference type="AlphaFoldDB" id="A0A4R6RH48"/>
<reference evidence="3 4" key="1">
    <citation type="submission" date="2019-03" db="EMBL/GenBank/DDBJ databases">
        <title>Genomic Encyclopedia of Type Strains, Phase IV (KMG-IV): sequencing the most valuable type-strain genomes for metagenomic binning, comparative biology and taxonomic classification.</title>
        <authorList>
            <person name="Goeker M."/>
        </authorList>
    </citation>
    <scope>NUCLEOTIDE SEQUENCE [LARGE SCALE GENOMIC DNA]</scope>
    <source>
        <strain evidence="3 4">DSM 11901</strain>
    </source>
</reference>
<proteinExistence type="predicted"/>
<feature type="domain" description="Spore protein YkvP/CgeB glycosyl transferase-like" evidence="2">
    <location>
        <begin position="410"/>
        <end position="556"/>
    </location>
</feature>
<feature type="compositionally biased region" description="Low complexity" evidence="1">
    <location>
        <begin position="577"/>
        <end position="594"/>
    </location>
</feature>
<sequence length="1029" mass="113537">MNIANPLPAPMAEPAPTLVLSGFEGRHRGATLVVCGCGTSLTAEVAEQAARHGWVTIGVNDVGRLFTPDYLVVLNPPRQFRGDRFTHVRNAQARALFTQLSPQVLGPVNAPLVQITLGANGGTEIGHDGSLPHTQNSPYVAVCLAVLMGAKRIGLIGVDFTEHHFFARSGRHPLSARLARIDQEYGALAQALTARGVALVNLSPVSRLHSLPRLSLSDFAGTAATLAVPTAAHDPAPHVTPHATPHATPNIAPRPRRVFVVNHRFLTCGEVFTDGLRHAAQALGLAHADANWDDPRLPEKVAAFQPDLLLVVHGRRFVQRWGERWVHRFGKAHSAPWHSAVWLVDEPYEVDDTASWSQHFDTVFVNDPVTLPRHQNAHALPMAFDPVHCHEVLGPRRHRVGFIGGSNPTRERMLLRLADAGLLSYVVGGPWRSPVLQRLCLAKHVPHAQTAALYQQTDIVVNVFRDQHHFNAQGLAGQSLNPRVVEALACGALVVSEPRSELLQHFPELPVFDGDEALVATVQRLLTDRAEHERVLAACRARLTQHRYQDRLQEALRVTLGTEHTTGAPAPHPSLPAAPSTDPSAAPSTAPMRPALRRPPAVRPALPDLSSRTRVALNLQPLVAAPKRHLLYHLWPVRGSTWRWNVEQLLQRIDLFNGRRIVAIVSDERTEDMAVVRAAFAGHGVSFIEGPNSAHGESDTFPLMLAELAREHPDDLGFYAHAKGVKYEPQCPPAVRRWAEVQYAVSLDRWPEVRTHLERHAMTGLLRRMGRYANHGHVGDWHYSGTFFWFRHDAVFRRAWQDVPRFYGGVEAWPGMLFAAPETSCLLLDGLSERLRDLPYHERFWQQRGNPAFAQWQRAKQALPPPPDLLHPAPFDGEASPRLEQRPEEFAWWLDQLFDSGAQRLLVVAPAHDGVAAHVRRAAARRGRAIEVLHLPRADALPAGDRIDAAFIDGDHSYAACRRDADAALAAGARLLALHDIVDSDWHAASRCCVSRVWAELTAQHPQAQARMGPDWGGIGLIAVPAAEL</sequence>
<evidence type="ECO:0000313" key="4">
    <source>
        <dbReference type="Proteomes" id="UP000294593"/>
    </source>
</evidence>
<organism evidence="3 4">
    <name type="scientific">Aquabacterium commune</name>
    <dbReference type="NCBI Taxonomy" id="70586"/>
    <lineage>
        <taxon>Bacteria</taxon>
        <taxon>Pseudomonadati</taxon>
        <taxon>Pseudomonadota</taxon>
        <taxon>Betaproteobacteria</taxon>
        <taxon>Burkholderiales</taxon>
        <taxon>Aquabacterium</taxon>
    </lineage>
</organism>
<keyword evidence="4" id="KW-1185">Reference proteome</keyword>
<dbReference type="EMBL" id="SNXW01000002">
    <property type="protein sequence ID" value="TDP85791.1"/>
    <property type="molecule type" value="Genomic_DNA"/>
</dbReference>
<evidence type="ECO:0000259" key="2">
    <source>
        <dbReference type="Pfam" id="PF13524"/>
    </source>
</evidence>
<name>A0A4R6RH48_9BURK</name>
<dbReference type="RefSeq" id="WP_166643446.1">
    <property type="nucleotide sequence ID" value="NZ_SNXW01000002.1"/>
</dbReference>
<feature type="compositionally biased region" description="Low complexity" evidence="1">
    <location>
        <begin position="232"/>
        <end position="249"/>
    </location>
</feature>
<dbReference type="Proteomes" id="UP000294593">
    <property type="component" value="Unassembled WGS sequence"/>
</dbReference>
<comment type="caution">
    <text evidence="3">The sequence shown here is derived from an EMBL/GenBank/DDBJ whole genome shotgun (WGS) entry which is preliminary data.</text>
</comment>
<dbReference type="Gene3D" id="3.40.50.2000">
    <property type="entry name" value="Glycogen Phosphorylase B"/>
    <property type="match status" value="1"/>
</dbReference>
<feature type="region of interest" description="Disordered" evidence="1">
    <location>
        <begin position="232"/>
        <end position="251"/>
    </location>
</feature>
<gene>
    <name evidence="3" type="ORF">EV672_102140</name>
</gene>
<protein>
    <submittedName>
        <fullName evidence="3">Spore maturation protein CgeB</fullName>
    </submittedName>
</protein>
<dbReference type="Gene3D" id="3.90.1480.10">
    <property type="entry name" value="Alpha-2,3-sialyltransferase"/>
    <property type="match status" value="1"/>
</dbReference>
<evidence type="ECO:0000313" key="3">
    <source>
        <dbReference type="EMBL" id="TDP85791.1"/>
    </source>
</evidence>
<dbReference type="InterPro" id="IPR055259">
    <property type="entry name" value="YkvP/CgeB_Glyco_trans-like"/>
</dbReference>
<accession>A0A4R6RH48</accession>